<gene>
    <name evidence="2" type="ORF">Tc00.1047053509025.10</name>
</gene>
<organism evidence="2 3">
    <name type="scientific">Trypanosoma cruzi (strain CL Brener)</name>
    <dbReference type="NCBI Taxonomy" id="353153"/>
    <lineage>
        <taxon>Eukaryota</taxon>
        <taxon>Discoba</taxon>
        <taxon>Euglenozoa</taxon>
        <taxon>Kinetoplastea</taxon>
        <taxon>Metakinetoplastina</taxon>
        <taxon>Trypanosomatida</taxon>
        <taxon>Trypanosomatidae</taxon>
        <taxon>Trypanosoma</taxon>
        <taxon>Schizotrypanum</taxon>
    </lineage>
</organism>
<feature type="region of interest" description="Disordered" evidence="1">
    <location>
        <begin position="1"/>
        <end position="28"/>
    </location>
</feature>
<comment type="caution">
    <text evidence="2">The sequence shown here is derived from an EMBL/GenBank/DDBJ whole genome shotgun (WGS) entry which is preliminary data.</text>
</comment>
<keyword evidence="3" id="KW-1185">Reference proteome</keyword>
<dbReference type="RefSeq" id="XP_804564.1">
    <property type="nucleotide sequence ID" value="XM_799471.1"/>
</dbReference>
<dbReference type="InParanoid" id="Q4CR13"/>
<evidence type="ECO:0000313" key="3">
    <source>
        <dbReference type="Proteomes" id="UP000002296"/>
    </source>
</evidence>
<dbReference type="Proteomes" id="UP000002296">
    <property type="component" value="Unassembled WGS sequence"/>
</dbReference>
<reference evidence="2 3" key="1">
    <citation type="journal article" date="2005" name="Science">
        <title>The genome sequence of Trypanosoma cruzi, etiologic agent of Chagas disease.</title>
        <authorList>
            <person name="El-Sayed N.M."/>
            <person name="Myler P.J."/>
            <person name="Bartholomeu D.C."/>
            <person name="Nilsson D."/>
            <person name="Aggarwal G."/>
            <person name="Tran A.N."/>
            <person name="Ghedin E."/>
            <person name="Worthey E.A."/>
            <person name="Delcher A.L."/>
            <person name="Blandin G."/>
            <person name="Westenberger S.J."/>
            <person name="Caler E."/>
            <person name="Cerqueira G.C."/>
            <person name="Branche C."/>
            <person name="Haas B."/>
            <person name="Anupama A."/>
            <person name="Arner E."/>
            <person name="Aslund L."/>
            <person name="Attipoe P."/>
            <person name="Bontempi E."/>
            <person name="Bringaud F."/>
            <person name="Burton P."/>
            <person name="Cadag E."/>
            <person name="Campbell D.A."/>
            <person name="Carrington M."/>
            <person name="Crabtree J."/>
            <person name="Darban H."/>
            <person name="da Silveira J.F."/>
            <person name="de Jong P."/>
            <person name="Edwards K."/>
            <person name="Englund P.T."/>
            <person name="Fazelina G."/>
            <person name="Feldblyum T."/>
            <person name="Ferella M."/>
            <person name="Frasch A.C."/>
            <person name="Gull K."/>
            <person name="Horn D."/>
            <person name="Hou L."/>
            <person name="Huang Y."/>
            <person name="Kindlund E."/>
            <person name="Klingbeil M."/>
            <person name="Kluge S."/>
            <person name="Koo H."/>
            <person name="Lacerda D."/>
            <person name="Levin M.J."/>
            <person name="Lorenzi H."/>
            <person name="Louie T."/>
            <person name="Machado C.R."/>
            <person name="McCulloch R."/>
            <person name="McKenna A."/>
            <person name="Mizuno Y."/>
            <person name="Mottram J.C."/>
            <person name="Nelson S."/>
            <person name="Ochaya S."/>
            <person name="Osoegawa K."/>
            <person name="Pai G."/>
            <person name="Parsons M."/>
            <person name="Pentony M."/>
            <person name="Pettersson U."/>
            <person name="Pop M."/>
            <person name="Ramirez J.L."/>
            <person name="Rinta J."/>
            <person name="Robertson L."/>
            <person name="Salzberg S.L."/>
            <person name="Sanchez D.O."/>
            <person name="Seyler A."/>
            <person name="Sharma R."/>
            <person name="Shetty J."/>
            <person name="Simpson A.J."/>
            <person name="Sisk E."/>
            <person name="Tammi M.T."/>
            <person name="Tarleton R."/>
            <person name="Teixeira S."/>
            <person name="Van Aken S."/>
            <person name="Vogt C."/>
            <person name="Ward P.N."/>
            <person name="Wickstead B."/>
            <person name="Wortman J."/>
            <person name="White O."/>
            <person name="Fraser C.M."/>
            <person name="Stuart K.D."/>
            <person name="Andersson B."/>
        </authorList>
    </citation>
    <scope>NUCLEOTIDE SEQUENCE [LARGE SCALE GENOMIC DNA]</scope>
    <source>
        <strain evidence="2 3">CL Brener</strain>
    </source>
</reference>
<proteinExistence type="predicted"/>
<evidence type="ECO:0000313" key="2">
    <source>
        <dbReference type="EMBL" id="EAN82713.1"/>
    </source>
</evidence>
<accession>Q4CR13</accession>
<dbReference type="PaxDb" id="353153-Q4CR13"/>
<protein>
    <submittedName>
        <fullName evidence="2">Uncharacterized protein</fullName>
    </submittedName>
</protein>
<dbReference type="OMA" id="GRISHEC"/>
<name>Q4CR13_TRYCC</name>
<dbReference type="AlphaFoldDB" id="Q4CR13"/>
<dbReference type="GeneID" id="3534062"/>
<evidence type="ECO:0000256" key="1">
    <source>
        <dbReference type="SAM" id="MobiDB-lite"/>
    </source>
</evidence>
<dbReference type="EMBL" id="AAHK01002357">
    <property type="protein sequence ID" value="EAN82713.1"/>
    <property type="molecule type" value="Genomic_DNA"/>
</dbReference>
<dbReference type="KEGG" id="tcr:509025.10"/>
<sequence length="175" mass="18749">MKHQRQQRQRQPRKKKKKEGKGKGPAKYKKMVRCRGKCPRECLVQLQVVTPQKLGGNEAGEAVLSSSLDVSALCEAIGHKMSVFCGLAVEASAAGLQVEAVRHDTDGVYHVVLRLPQATPLAVTALRASCASTALGPVVGGARRTVRQKKPLQEETAVTTPVAVRVVHLTAVKAA</sequence>